<dbReference type="PRINTS" id="PR00759">
    <property type="entry name" value="BASICPTASE"/>
</dbReference>
<dbReference type="SUPFAM" id="SSF57362">
    <property type="entry name" value="BPTI-like"/>
    <property type="match status" value="3"/>
</dbReference>
<evidence type="ECO:0000259" key="6">
    <source>
        <dbReference type="PROSITE" id="PS50279"/>
    </source>
</evidence>
<dbReference type="OMA" id="REEYFFN"/>
<evidence type="ECO:0000256" key="5">
    <source>
        <dbReference type="ARBA" id="ARBA00023157"/>
    </source>
</evidence>
<dbReference type="STRING" id="8005.ENSEEEP00000044905"/>
<dbReference type="PANTHER" id="PTHR10083:SF374">
    <property type="entry name" value="BPTI_KUNITZ INHIBITOR DOMAIN-CONTAINING PROTEIN"/>
    <property type="match status" value="1"/>
</dbReference>
<dbReference type="GO" id="GO:0007507">
    <property type="term" value="P:heart development"/>
    <property type="evidence" value="ECO:0007669"/>
    <property type="project" value="Ensembl"/>
</dbReference>
<dbReference type="PANTHER" id="PTHR10083">
    <property type="entry name" value="KUNITZ-TYPE PROTEASE INHIBITOR-RELATED"/>
    <property type="match status" value="1"/>
</dbReference>
<reference evidence="8" key="2">
    <citation type="journal article" date="2017" name="Sci. Adv.">
        <title>A tail of two voltages: Proteomic comparison of the three electric organs of the electric eel.</title>
        <authorList>
            <person name="Traeger L.L."/>
            <person name="Sabat G."/>
            <person name="Barrett-Wilt G.A."/>
            <person name="Wells G.B."/>
            <person name="Sussman M.R."/>
        </authorList>
    </citation>
    <scope>NUCLEOTIDE SEQUENCE [LARGE SCALE GENOMIC DNA]</scope>
</reference>
<reference evidence="7" key="4">
    <citation type="submission" date="2025-08" db="UniProtKB">
        <authorList>
            <consortium name="Ensembl"/>
        </authorList>
    </citation>
    <scope>IDENTIFICATION</scope>
</reference>
<dbReference type="GeneTree" id="ENSGT00940000159917"/>
<accession>A0A4W4H8N1</accession>
<dbReference type="OrthoDB" id="5950222at2759"/>
<evidence type="ECO:0000256" key="1">
    <source>
        <dbReference type="ARBA" id="ARBA00004613"/>
    </source>
</evidence>
<organism evidence="7 8">
    <name type="scientific">Electrophorus electricus</name>
    <name type="common">Electric eel</name>
    <name type="synonym">Gymnotus electricus</name>
    <dbReference type="NCBI Taxonomy" id="8005"/>
    <lineage>
        <taxon>Eukaryota</taxon>
        <taxon>Metazoa</taxon>
        <taxon>Chordata</taxon>
        <taxon>Craniata</taxon>
        <taxon>Vertebrata</taxon>
        <taxon>Euteleostomi</taxon>
        <taxon>Actinopterygii</taxon>
        <taxon>Neopterygii</taxon>
        <taxon>Teleostei</taxon>
        <taxon>Ostariophysi</taxon>
        <taxon>Gymnotiformes</taxon>
        <taxon>Gymnotoidei</taxon>
        <taxon>Gymnotidae</taxon>
        <taxon>Electrophorus</taxon>
    </lineage>
</organism>
<feature type="domain" description="BPTI/Kunitz inhibitor" evidence="6">
    <location>
        <begin position="48"/>
        <end position="98"/>
    </location>
</feature>
<dbReference type="InterPro" id="IPR002223">
    <property type="entry name" value="Kunitz_BPTI"/>
</dbReference>
<dbReference type="Gene3D" id="4.10.410.10">
    <property type="entry name" value="Pancreatic trypsin inhibitor Kunitz domain"/>
    <property type="match status" value="3"/>
</dbReference>
<feature type="domain" description="BPTI/Kunitz inhibitor" evidence="6">
    <location>
        <begin position="108"/>
        <end position="158"/>
    </location>
</feature>
<dbReference type="Ensembl" id="ENSEEET00000045409.2">
    <property type="protein sequence ID" value="ENSEEEP00000044905.1"/>
    <property type="gene ID" value="ENSEEEG00000021198.2"/>
</dbReference>
<keyword evidence="3" id="KW-0646">Protease inhibitor</keyword>
<dbReference type="FunFam" id="4.10.410.10:FF:000011">
    <property type="entry name" value="Tissue factor pathway inhibitor"/>
    <property type="match status" value="1"/>
</dbReference>
<reference evidence="7" key="3">
    <citation type="submission" date="2020-05" db="EMBL/GenBank/DDBJ databases">
        <title>Electrophorus electricus (electric eel) genome, fEleEle1, primary haplotype.</title>
        <authorList>
            <person name="Myers G."/>
            <person name="Meyer A."/>
            <person name="Fedrigo O."/>
            <person name="Formenti G."/>
            <person name="Rhie A."/>
            <person name="Tracey A."/>
            <person name="Sims Y."/>
            <person name="Jarvis E.D."/>
        </authorList>
    </citation>
    <scope>NUCLEOTIDE SEQUENCE [LARGE SCALE GENOMIC DNA]</scope>
</reference>
<dbReference type="RefSeq" id="XP_026867931.1">
    <property type="nucleotide sequence ID" value="XM_027012130.2"/>
</dbReference>
<dbReference type="InterPro" id="IPR036880">
    <property type="entry name" value="Kunitz_BPTI_sf"/>
</dbReference>
<comment type="subcellular location">
    <subcellularLocation>
        <location evidence="1">Secreted</location>
    </subcellularLocation>
</comment>
<evidence type="ECO:0000313" key="7">
    <source>
        <dbReference type="Ensembl" id="ENSEEEP00000044905.1"/>
    </source>
</evidence>
<dbReference type="SMART" id="SM00131">
    <property type="entry name" value="KU"/>
    <property type="match status" value="3"/>
</dbReference>
<keyword evidence="2" id="KW-0964">Secreted</keyword>
<dbReference type="GO" id="GO:0004867">
    <property type="term" value="F:serine-type endopeptidase inhibitor activity"/>
    <property type="evidence" value="ECO:0007669"/>
    <property type="project" value="UniProtKB-KW"/>
</dbReference>
<dbReference type="FunFam" id="4.10.410.10:FF:000004">
    <property type="entry name" value="Tissue factor pathway inhibitor"/>
    <property type="match status" value="1"/>
</dbReference>
<evidence type="ECO:0000256" key="4">
    <source>
        <dbReference type="ARBA" id="ARBA00022900"/>
    </source>
</evidence>
<proteinExistence type="predicted"/>
<dbReference type="InterPro" id="IPR020901">
    <property type="entry name" value="Prtase_inh_Kunz-CS"/>
</dbReference>
<dbReference type="GeneID" id="113578698"/>
<evidence type="ECO:0000256" key="3">
    <source>
        <dbReference type="ARBA" id="ARBA00022690"/>
    </source>
</evidence>
<dbReference type="GO" id="GO:0005615">
    <property type="term" value="C:extracellular space"/>
    <property type="evidence" value="ECO:0007669"/>
    <property type="project" value="TreeGrafter"/>
</dbReference>
<dbReference type="Pfam" id="PF00014">
    <property type="entry name" value="Kunitz_BPTI"/>
    <property type="match status" value="3"/>
</dbReference>
<keyword evidence="5" id="KW-1015">Disulfide bond</keyword>
<protein>
    <recommendedName>
        <fullName evidence="6">BPTI/Kunitz inhibitor domain-containing protein</fullName>
    </recommendedName>
</protein>
<keyword evidence="4" id="KW-0722">Serine protease inhibitor</keyword>
<evidence type="ECO:0000256" key="2">
    <source>
        <dbReference type="ARBA" id="ARBA00022525"/>
    </source>
</evidence>
<feature type="domain" description="BPTI/Kunitz inhibitor" evidence="6">
    <location>
        <begin position="168"/>
        <end position="218"/>
    </location>
</feature>
<reference evidence="8" key="1">
    <citation type="journal article" date="2014" name="Science">
        <title>Nonhuman genetics. Genomic basis for the convergent evolution of electric organs.</title>
        <authorList>
            <person name="Gallant J.R."/>
            <person name="Traeger L.L."/>
            <person name="Volkening J.D."/>
            <person name="Moffett H."/>
            <person name="Chen P.H."/>
            <person name="Novina C.D."/>
            <person name="Phillips G.N.Jr."/>
            <person name="Anand R."/>
            <person name="Wells G.B."/>
            <person name="Pinch M."/>
            <person name="Guth R."/>
            <person name="Unguez G.A."/>
            <person name="Albert J.S."/>
            <person name="Zakon H.H."/>
            <person name="Samanta M.P."/>
            <person name="Sussman M.R."/>
        </authorList>
    </citation>
    <scope>NUCLEOTIDE SEQUENCE [LARGE SCALE GENOMIC DNA]</scope>
</reference>
<keyword evidence="8" id="KW-1185">Reference proteome</keyword>
<sequence length="248" mass="28289">MEGNSRCTPDTSQARVFGFIKMESLFTGGLLLTSLLQSVFGLKPKEVCLLQVDEGHCRAYLPRFYYNTMSQDCEEFIFGGCSGNANNFESIQECRKTCYTIPKIPQICRFPRDMGTCRALHKRFFFNMTSMQCEQFFYGGCNGNENNFQSQQSCVEYCMPSKSIPVICQDVLDKGKCSASIPRYYYSSATKMCEEFIYTGCGGSNNNFVSKQSCMDVCARKSKKWKVRRKITSRKLQRLAQNAQAHLQ</sequence>
<dbReference type="GO" id="GO:0045214">
    <property type="term" value="P:sarcomere organization"/>
    <property type="evidence" value="ECO:0007669"/>
    <property type="project" value="Ensembl"/>
</dbReference>
<dbReference type="InterPro" id="IPR050098">
    <property type="entry name" value="TFPI/VKTCI-like"/>
</dbReference>
<dbReference type="Proteomes" id="UP000314983">
    <property type="component" value="Chromosome 8"/>
</dbReference>
<dbReference type="GO" id="GO:1903706">
    <property type="term" value="P:regulation of hemopoiesis"/>
    <property type="evidence" value="ECO:0007669"/>
    <property type="project" value="Ensembl"/>
</dbReference>
<dbReference type="PROSITE" id="PS50279">
    <property type="entry name" value="BPTI_KUNITZ_2"/>
    <property type="match status" value="3"/>
</dbReference>
<name>A0A4W4H8N1_ELEEL</name>
<dbReference type="AlphaFoldDB" id="A0A4W4H8N1"/>
<evidence type="ECO:0000313" key="8">
    <source>
        <dbReference type="Proteomes" id="UP000314983"/>
    </source>
</evidence>
<reference evidence="7" key="5">
    <citation type="submission" date="2025-09" db="UniProtKB">
        <authorList>
            <consortium name="Ensembl"/>
        </authorList>
    </citation>
    <scope>IDENTIFICATION</scope>
</reference>
<gene>
    <name evidence="7" type="primary">TFPI2</name>
</gene>
<dbReference type="GO" id="GO:0007417">
    <property type="term" value="P:central nervous system development"/>
    <property type="evidence" value="ECO:0007669"/>
    <property type="project" value="Ensembl"/>
</dbReference>
<dbReference type="PROSITE" id="PS00280">
    <property type="entry name" value="BPTI_KUNITZ_1"/>
    <property type="match status" value="2"/>
</dbReference>